<accession>A0A0L0FVG1</accession>
<keyword evidence="1" id="KW-0812">Transmembrane</keyword>
<evidence type="ECO:0000313" key="2">
    <source>
        <dbReference type="EMBL" id="KNC80609.1"/>
    </source>
</evidence>
<evidence type="ECO:0000313" key="3">
    <source>
        <dbReference type="Proteomes" id="UP000054560"/>
    </source>
</evidence>
<keyword evidence="1" id="KW-0472">Membrane</keyword>
<dbReference type="Proteomes" id="UP000054560">
    <property type="component" value="Unassembled WGS sequence"/>
</dbReference>
<organism evidence="2 3">
    <name type="scientific">Sphaeroforma arctica JP610</name>
    <dbReference type="NCBI Taxonomy" id="667725"/>
    <lineage>
        <taxon>Eukaryota</taxon>
        <taxon>Ichthyosporea</taxon>
        <taxon>Ichthyophonida</taxon>
        <taxon>Sphaeroforma</taxon>
    </lineage>
</organism>
<dbReference type="GeneID" id="25907536"/>
<dbReference type="RefSeq" id="XP_014154511.1">
    <property type="nucleotide sequence ID" value="XM_014299036.1"/>
</dbReference>
<keyword evidence="1" id="KW-1133">Transmembrane helix</keyword>
<gene>
    <name evidence="2" type="ORF">SARC_07032</name>
</gene>
<proteinExistence type="predicted"/>
<dbReference type="AlphaFoldDB" id="A0A0L0FVG1"/>
<protein>
    <submittedName>
        <fullName evidence="2">Uncharacterized protein</fullName>
    </submittedName>
</protein>
<name>A0A0L0FVG1_9EUKA</name>
<evidence type="ECO:0000256" key="1">
    <source>
        <dbReference type="SAM" id="Phobius"/>
    </source>
</evidence>
<keyword evidence="3" id="KW-1185">Reference proteome</keyword>
<dbReference type="EMBL" id="KQ242129">
    <property type="protein sequence ID" value="KNC80609.1"/>
    <property type="molecule type" value="Genomic_DNA"/>
</dbReference>
<feature type="transmembrane region" description="Helical" evidence="1">
    <location>
        <begin position="43"/>
        <end position="62"/>
    </location>
</feature>
<reference evidence="2 3" key="1">
    <citation type="submission" date="2011-02" db="EMBL/GenBank/DDBJ databases">
        <title>The Genome Sequence of Sphaeroforma arctica JP610.</title>
        <authorList>
            <consortium name="The Broad Institute Genome Sequencing Platform"/>
            <person name="Russ C."/>
            <person name="Cuomo C."/>
            <person name="Young S.K."/>
            <person name="Zeng Q."/>
            <person name="Gargeya S."/>
            <person name="Alvarado L."/>
            <person name="Berlin A."/>
            <person name="Chapman S.B."/>
            <person name="Chen Z."/>
            <person name="Freedman E."/>
            <person name="Gellesch M."/>
            <person name="Goldberg J."/>
            <person name="Griggs A."/>
            <person name="Gujja S."/>
            <person name="Heilman E."/>
            <person name="Heiman D."/>
            <person name="Howarth C."/>
            <person name="Mehta T."/>
            <person name="Neiman D."/>
            <person name="Pearson M."/>
            <person name="Roberts A."/>
            <person name="Saif S."/>
            <person name="Shea T."/>
            <person name="Shenoy N."/>
            <person name="Sisk P."/>
            <person name="Stolte C."/>
            <person name="Sykes S."/>
            <person name="White J."/>
            <person name="Yandava C."/>
            <person name="Burger G."/>
            <person name="Gray M.W."/>
            <person name="Holland P.W.H."/>
            <person name="King N."/>
            <person name="Lang F.B.F."/>
            <person name="Roger A.J."/>
            <person name="Ruiz-Trillo I."/>
            <person name="Haas B."/>
            <person name="Nusbaum C."/>
            <person name="Birren B."/>
        </authorList>
    </citation>
    <scope>NUCLEOTIDE SEQUENCE [LARGE SCALE GENOMIC DNA]</scope>
    <source>
        <strain evidence="2 3">JP610</strain>
    </source>
</reference>
<sequence>MPKIMRTQSARLPHRLPSRSLSVPTTRRNLDVYSIYSTSRKTVILICVFLSVVAVYSTYRYIQNNIAEGNRSLKYKRVPVGLASSIHCTLVDEPDKWTSRTCVFTNALIHEGQIIVFAPEGTTADLMVQEFKRPTSGVGRTDSLPPTAKATPLHRFLRKQGKKNRFVVNVNAGYPPDEGTSNLKIHVKRYGDDLPEYPNFPPVDSTAVMFNPNWPENVGHYLFDDIFASFDAVASVGLSPYSIHLVKLASCQDMYLGFFKEMWKGKSQYKRCHKFYSNWTNTLVGTDVIISSTLAPQTPADMDSDPNADMPEAFTKPVNGAKALFFKKVVVGISRTNVRLLGNRNESWMIFRHNVLLRLGLLRYDKWNLNPEEKREVLSDMVAKGEVKLKKGDGSDRRTLMVVLEKVEGKHARQILNYQKCVDAIAGMDEIGTLVTMAPAGQSLRTQVLLYVLADTVFSAPGGITMFSGFLRRNALALYPDHYDPLIGSYHLEPVWDEMSHFVYQDIPIEWKDLRYHDITMFQKLSMSQTEVVRDWTNLVLDLDVLESKLLEGLAQARIRRQGFKKK</sequence>